<dbReference type="Proteomes" id="UP000680304">
    <property type="component" value="Unassembled WGS sequence"/>
</dbReference>
<name>A0ABQ4N6E5_9BACL</name>
<comment type="caution">
    <text evidence="2">The sequence shown here is derived from an EMBL/GenBank/DDBJ whole genome shotgun (WGS) entry which is preliminary data.</text>
</comment>
<dbReference type="InterPro" id="IPR022742">
    <property type="entry name" value="Hydrolase_4"/>
</dbReference>
<dbReference type="Gene3D" id="3.40.50.1820">
    <property type="entry name" value="alpha/beta hydrolase"/>
    <property type="match status" value="1"/>
</dbReference>
<dbReference type="Pfam" id="PF12146">
    <property type="entry name" value="Hydrolase_4"/>
    <property type="match status" value="1"/>
</dbReference>
<sequence>MIHTEWKLAASDGLTLYAREWLPAEREAVGTVCIVHGMGEHSGCYAELAGAFTEAGFAVLAYDQRGHGRSAGRRGHSPSIMALVSDAGLLLEEARTRHPGLPRFLYGHSMGGSVALNCALRLRPGLDGLILSSPWLRLAMRVPALKLRIGRIMARLWPTLPQRTGLKPGDLFRAASDAAPQPDPLNHLWITPGMFVALEEAGEWALAHARELDTPLLLMHGTADRVTSFEASRELARQVGSRCEFVPWDGGYHELHRDLDKDDVIRHMTRWLKARLRSKPREPFRE</sequence>
<evidence type="ECO:0000313" key="3">
    <source>
        <dbReference type="Proteomes" id="UP000680304"/>
    </source>
</evidence>
<gene>
    <name evidence="2" type="ORF">PACILC2_23280</name>
</gene>
<dbReference type="RefSeq" id="WP_213528821.1">
    <property type="nucleotide sequence ID" value="NZ_BOVJ01000070.1"/>
</dbReference>
<protein>
    <submittedName>
        <fullName evidence="2">Lysophospholipase</fullName>
    </submittedName>
</protein>
<dbReference type="InterPro" id="IPR051044">
    <property type="entry name" value="MAG_DAG_Lipase"/>
</dbReference>
<proteinExistence type="predicted"/>
<dbReference type="PANTHER" id="PTHR11614">
    <property type="entry name" value="PHOSPHOLIPASE-RELATED"/>
    <property type="match status" value="1"/>
</dbReference>
<dbReference type="EMBL" id="BOVJ01000070">
    <property type="protein sequence ID" value="GIQ63760.1"/>
    <property type="molecule type" value="Genomic_DNA"/>
</dbReference>
<reference evidence="2 3" key="1">
    <citation type="submission" date="2021-04" db="EMBL/GenBank/DDBJ databases">
        <title>Draft genome sequence of Paenibacillus cisolokensis, LC2-13A.</title>
        <authorList>
            <person name="Uke A."/>
            <person name="Chhe C."/>
            <person name="Baramee S."/>
            <person name="Kosugi A."/>
        </authorList>
    </citation>
    <scope>NUCLEOTIDE SEQUENCE [LARGE SCALE GENOMIC DNA]</scope>
    <source>
        <strain evidence="2 3">LC2-13A</strain>
    </source>
</reference>
<dbReference type="InterPro" id="IPR029058">
    <property type="entry name" value="AB_hydrolase_fold"/>
</dbReference>
<organism evidence="2 3">
    <name type="scientific">Paenibacillus cisolokensis</name>
    <dbReference type="NCBI Taxonomy" id="1658519"/>
    <lineage>
        <taxon>Bacteria</taxon>
        <taxon>Bacillati</taxon>
        <taxon>Bacillota</taxon>
        <taxon>Bacilli</taxon>
        <taxon>Bacillales</taxon>
        <taxon>Paenibacillaceae</taxon>
        <taxon>Paenibacillus</taxon>
    </lineage>
</organism>
<feature type="domain" description="Serine aminopeptidase S33" evidence="1">
    <location>
        <begin position="28"/>
        <end position="260"/>
    </location>
</feature>
<keyword evidence="3" id="KW-1185">Reference proteome</keyword>
<evidence type="ECO:0000259" key="1">
    <source>
        <dbReference type="Pfam" id="PF12146"/>
    </source>
</evidence>
<accession>A0ABQ4N6E5</accession>
<dbReference type="SUPFAM" id="SSF53474">
    <property type="entry name" value="alpha/beta-Hydrolases"/>
    <property type="match status" value="1"/>
</dbReference>
<evidence type="ECO:0000313" key="2">
    <source>
        <dbReference type="EMBL" id="GIQ63760.1"/>
    </source>
</evidence>
<dbReference type="InterPro" id="IPR000073">
    <property type="entry name" value="AB_hydrolase_1"/>
</dbReference>
<dbReference type="PRINTS" id="PR00111">
    <property type="entry name" value="ABHYDROLASE"/>
</dbReference>